<accession>A0A7W7VQS7</accession>
<reference evidence="2 3" key="1">
    <citation type="submission" date="2020-08" db="EMBL/GenBank/DDBJ databases">
        <title>Genomic Encyclopedia of Type Strains, Phase III (KMG-III): the genomes of soil and plant-associated and newly described type strains.</title>
        <authorList>
            <person name="Whitman W."/>
        </authorList>
    </citation>
    <scope>NUCLEOTIDE SEQUENCE [LARGE SCALE GENOMIC DNA]</scope>
    <source>
        <strain evidence="2 3">CECT 8840</strain>
    </source>
</reference>
<evidence type="ECO:0000313" key="3">
    <source>
        <dbReference type="Proteomes" id="UP000552644"/>
    </source>
</evidence>
<feature type="compositionally biased region" description="Basic and acidic residues" evidence="1">
    <location>
        <begin position="1"/>
        <end position="30"/>
    </location>
</feature>
<feature type="compositionally biased region" description="Basic and acidic residues" evidence="1">
    <location>
        <begin position="39"/>
        <end position="48"/>
    </location>
</feature>
<dbReference type="Proteomes" id="UP000552644">
    <property type="component" value="Unassembled WGS sequence"/>
</dbReference>
<dbReference type="EMBL" id="JACHJP010000009">
    <property type="protein sequence ID" value="MBB4919336.1"/>
    <property type="molecule type" value="Genomic_DNA"/>
</dbReference>
<evidence type="ECO:0000256" key="1">
    <source>
        <dbReference type="SAM" id="MobiDB-lite"/>
    </source>
</evidence>
<proteinExistence type="predicted"/>
<sequence length="207" mass="22977">MTDRTGNDQDRLVHGGPAERTDVPSQRAEEATPAFREPQTPEDHREPLDDQTLVGHRNPLADRAYDESDRAYDDRDVPDPAHPADLSSEGDLPTADVRATPAEAPANEGLFDQDPDEVRRRWQEVQASFVDDPRDSVERADSLVTEVGDQLRAALEARASGLRNRWQDAEGGDTEGLRTALRDYRALLDRLLDLTSGSATGLPTERR</sequence>
<comment type="caution">
    <text evidence="2">The sequence shown here is derived from an EMBL/GenBank/DDBJ whole genome shotgun (WGS) entry which is preliminary data.</text>
</comment>
<feature type="region of interest" description="Disordered" evidence="1">
    <location>
        <begin position="1"/>
        <end position="117"/>
    </location>
</feature>
<dbReference type="AlphaFoldDB" id="A0A7W7VQS7"/>
<gene>
    <name evidence="2" type="ORF">FHS44_006478</name>
</gene>
<evidence type="ECO:0000313" key="2">
    <source>
        <dbReference type="EMBL" id="MBB4919336.1"/>
    </source>
</evidence>
<name>A0A7W7VQS7_9ACTN</name>
<keyword evidence="3" id="KW-1185">Reference proteome</keyword>
<feature type="compositionally biased region" description="Basic and acidic residues" evidence="1">
    <location>
        <begin position="59"/>
        <end position="79"/>
    </location>
</feature>
<organism evidence="2 3">
    <name type="scientific">Streptosporangium saharense</name>
    <dbReference type="NCBI Taxonomy" id="1706840"/>
    <lineage>
        <taxon>Bacteria</taxon>
        <taxon>Bacillati</taxon>
        <taxon>Actinomycetota</taxon>
        <taxon>Actinomycetes</taxon>
        <taxon>Streptosporangiales</taxon>
        <taxon>Streptosporangiaceae</taxon>
        <taxon>Streptosporangium</taxon>
    </lineage>
</organism>
<dbReference type="RefSeq" id="WP_184721459.1">
    <property type="nucleotide sequence ID" value="NZ_JACHJP010000009.1"/>
</dbReference>
<protein>
    <submittedName>
        <fullName evidence="2">Uncharacterized protein</fullName>
    </submittedName>
</protein>